<protein>
    <submittedName>
        <fullName evidence="3">Secreted protein</fullName>
    </submittedName>
</protein>
<dbReference type="AlphaFoldDB" id="A0A183IKS7"/>
<evidence type="ECO:0000313" key="1">
    <source>
        <dbReference type="EMBL" id="VDP03738.1"/>
    </source>
</evidence>
<proteinExistence type="predicted"/>
<gene>
    <name evidence="1" type="ORF">SBAD_LOCUS4223</name>
</gene>
<reference evidence="1 2" key="2">
    <citation type="submission" date="2018-11" db="EMBL/GenBank/DDBJ databases">
        <authorList>
            <consortium name="Pathogen Informatics"/>
        </authorList>
    </citation>
    <scope>NUCLEOTIDE SEQUENCE [LARGE SCALE GENOMIC DNA]</scope>
</reference>
<accession>A0A183IKS7</accession>
<sequence>MLSRASLCLIVQMAVRLDERRYTSPGSDLLLSFQVPFVKATSEPRGLWTDGCFEHYHQHVDRSDVYNPPQQCFIHSCPYIGFFRYFNHVCSLCESLTSFGHCVYDLRFSVVRCRSLPFGLCPKCVSLFRERCFATDAFRTCFGLFHTYGHLPNGQVNVTDKLLFWTRRRSVMDTVWTQLPFYHKCSQDPNVVRLG</sequence>
<evidence type="ECO:0000313" key="2">
    <source>
        <dbReference type="Proteomes" id="UP000270296"/>
    </source>
</evidence>
<dbReference type="WBParaSite" id="SBAD_0000440701-mRNA-1">
    <property type="protein sequence ID" value="SBAD_0000440701-mRNA-1"/>
    <property type="gene ID" value="SBAD_0000440701"/>
</dbReference>
<dbReference type="EMBL" id="UZAM01008197">
    <property type="protein sequence ID" value="VDP03738.1"/>
    <property type="molecule type" value="Genomic_DNA"/>
</dbReference>
<organism evidence="3">
    <name type="scientific">Soboliphyme baturini</name>
    <dbReference type="NCBI Taxonomy" id="241478"/>
    <lineage>
        <taxon>Eukaryota</taxon>
        <taxon>Metazoa</taxon>
        <taxon>Ecdysozoa</taxon>
        <taxon>Nematoda</taxon>
        <taxon>Enoplea</taxon>
        <taxon>Dorylaimia</taxon>
        <taxon>Dioctophymatida</taxon>
        <taxon>Dioctophymatoidea</taxon>
        <taxon>Soboliphymatidae</taxon>
        <taxon>Soboliphyme</taxon>
    </lineage>
</organism>
<keyword evidence="2" id="KW-1185">Reference proteome</keyword>
<reference evidence="3" key="1">
    <citation type="submission" date="2016-06" db="UniProtKB">
        <authorList>
            <consortium name="WormBaseParasite"/>
        </authorList>
    </citation>
    <scope>IDENTIFICATION</scope>
</reference>
<dbReference type="Proteomes" id="UP000270296">
    <property type="component" value="Unassembled WGS sequence"/>
</dbReference>
<evidence type="ECO:0000313" key="3">
    <source>
        <dbReference type="WBParaSite" id="SBAD_0000440701-mRNA-1"/>
    </source>
</evidence>
<name>A0A183IKS7_9BILA</name>